<organism evidence="2 3">
    <name type="scientific">Leptospira noguchii</name>
    <dbReference type="NCBI Taxonomy" id="28182"/>
    <lineage>
        <taxon>Bacteria</taxon>
        <taxon>Pseudomonadati</taxon>
        <taxon>Spirochaetota</taxon>
        <taxon>Spirochaetia</taxon>
        <taxon>Leptospirales</taxon>
        <taxon>Leptospiraceae</taxon>
        <taxon>Leptospira</taxon>
    </lineage>
</organism>
<gene>
    <name evidence="2" type="ORF">MAL03_12880</name>
</gene>
<accession>A0AAE9GHJ1</accession>
<proteinExistence type="predicted"/>
<dbReference type="RefSeq" id="WP_243816034.1">
    <property type="nucleotide sequence ID" value="NZ_CP091957.1"/>
</dbReference>
<evidence type="ECO:0000313" key="3">
    <source>
        <dbReference type="Proteomes" id="UP000829829"/>
    </source>
</evidence>
<feature type="signal peptide" evidence="1">
    <location>
        <begin position="1"/>
        <end position="23"/>
    </location>
</feature>
<dbReference type="Proteomes" id="UP000829829">
    <property type="component" value="Chromosome 1"/>
</dbReference>
<reference evidence="2" key="1">
    <citation type="submission" date="2022-02" db="EMBL/GenBank/DDBJ databases">
        <title>The genetically variable rfb locus in Leptospira is a mobile cassette and a molecular signature of serovar identity.</title>
        <authorList>
            <person name="Nieves C."/>
            <person name="Vincent A.T."/>
            <person name="Zarantonelli L."/>
            <person name="Picardeau M."/>
            <person name="Veyrier F.J."/>
            <person name="Buschiazzo A."/>
        </authorList>
    </citation>
    <scope>NUCLEOTIDE SEQUENCE</scope>
    <source>
        <strain evidence="2">IP1512017</strain>
    </source>
</reference>
<dbReference type="AlphaFoldDB" id="A0AAE9GHJ1"/>
<sequence length="318" mass="35134">MKHAKTNLLLLGTLLLSSLFLNPLNSNPTLGNCEVFPANNIWNTPVDTLPLHSFSESYVRSIGAQKKLKADFGSGLWEGMPIGIPFILTSGTNPVPVSFEYTEESEPGPYPIPHNAPIEGGETSDGDRHVLVVEQKTCKLYELYSARKKGKSWTAVSGAIFDLKSNQLRPPNWTSADAAGLPILPGLVRYEEIASGEIKHAIRFTAKKTQKAYLWPARHYASKITDKNVPPMGTRFRLKASFNIDGFSKENQVILRALKKYGMILADNGSDWFLSGAPNEKWNNDQLHKLGKVLGDQFEVVDSESLMMSVDSGEAKQN</sequence>
<protein>
    <submittedName>
        <fullName evidence="2">Uncharacterized protein</fullName>
    </submittedName>
</protein>
<name>A0AAE9GHJ1_9LEPT</name>
<feature type="chain" id="PRO_5042046665" evidence="1">
    <location>
        <begin position="24"/>
        <end position="318"/>
    </location>
</feature>
<keyword evidence="1" id="KW-0732">Signal</keyword>
<evidence type="ECO:0000313" key="2">
    <source>
        <dbReference type="EMBL" id="UOG58353.1"/>
    </source>
</evidence>
<dbReference type="EMBL" id="CP091957">
    <property type="protein sequence ID" value="UOG58353.1"/>
    <property type="molecule type" value="Genomic_DNA"/>
</dbReference>
<evidence type="ECO:0000256" key="1">
    <source>
        <dbReference type="SAM" id="SignalP"/>
    </source>
</evidence>